<gene>
    <name evidence="2" type="ORF">HNQ99_000490</name>
</gene>
<comment type="caution">
    <text evidence="2">The sequence shown here is derived from an EMBL/GenBank/DDBJ whole genome shotgun (WGS) entry which is preliminary data.</text>
</comment>
<keyword evidence="2" id="KW-0808">Transferase</keyword>
<evidence type="ECO:0000313" key="2">
    <source>
        <dbReference type="EMBL" id="MBB4640202.1"/>
    </source>
</evidence>
<dbReference type="EMBL" id="JACHOV010000002">
    <property type="protein sequence ID" value="MBB4640202.1"/>
    <property type="molecule type" value="Genomic_DNA"/>
</dbReference>
<organism evidence="2 3">
    <name type="scientific">Rhizorhapis suberifaciens</name>
    <name type="common">corky root of lettuce</name>
    <dbReference type="NCBI Taxonomy" id="13656"/>
    <lineage>
        <taxon>Bacteria</taxon>
        <taxon>Pseudomonadati</taxon>
        <taxon>Pseudomonadota</taxon>
        <taxon>Alphaproteobacteria</taxon>
        <taxon>Sphingomonadales</taxon>
        <taxon>Sphingomonadaceae</taxon>
        <taxon>Rhizorhapis</taxon>
    </lineage>
</organism>
<protein>
    <submittedName>
        <fullName evidence="2">Pyruvyl transferase EpsO</fullName>
        <ecNumber evidence="2">2.-.-.-</ecNumber>
    </submittedName>
</protein>
<proteinExistence type="predicted"/>
<dbReference type="EC" id="2.-.-.-" evidence="2"/>
<dbReference type="RefSeq" id="WP_184474071.1">
    <property type="nucleotide sequence ID" value="NZ_JACHOV010000002.1"/>
</dbReference>
<reference evidence="2 3" key="1">
    <citation type="submission" date="2020-08" db="EMBL/GenBank/DDBJ databases">
        <title>Genomic Encyclopedia of Type Strains, Phase IV (KMG-IV): sequencing the most valuable type-strain genomes for metagenomic binning, comparative biology and taxonomic classification.</title>
        <authorList>
            <person name="Goeker M."/>
        </authorList>
    </citation>
    <scope>NUCLEOTIDE SEQUENCE [LARGE SCALE GENOMIC DNA]</scope>
    <source>
        <strain evidence="2 3">DSM 7465</strain>
    </source>
</reference>
<dbReference type="AlphaFoldDB" id="A0A840HQ67"/>
<dbReference type="InterPro" id="IPR007345">
    <property type="entry name" value="Polysacch_pyruvyl_Trfase"/>
</dbReference>
<sequence>MTALLIEERISANQLVGELQAKVGDLFARTIPSGPVALVDFPDHSNVGDSAIWLGEMAWLDDMGRTPVYSAALNNFAAGELVQHVPEGPILIHGGGNFGTIWPKHEALRLHLLRQFRGRPVIQLPQSIHYEDEASAREMADAIRTHGAFTLLVRDERSLEFARNHFECDIHLCPDAALYLGRFQKAFPKADILALLRTDHERVADSAIPPPDTIVDDWLEESAGERNLMRARIKIDSLMAATTQGKRLRRYRMLATWRLRRGLAMLSQGRVVVTDRLHAHILSLLLDIPQVVLDNNYGKVSGFAAEWTRGYEGFHLATSRADAFALALQIIGRR</sequence>
<dbReference type="GO" id="GO:0016740">
    <property type="term" value="F:transferase activity"/>
    <property type="evidence" value="ECO:0007669"/>
    <property type="project" value="UniProtKB-KW"/>
</dbReference>
<dbReference type="Pfam" id="PF04230">
    <property type="entry name" value="PS_pyruv_trans"/>
    <property type="match status" value="1"/>
</dbReference>
<evidence type="ECO:0000313" key="3">
    <source>
        <dbReference type="Proteomes" id="UP000575068"/>
    </source>
</evidence>
<feature type="domain" description="Polysaccharide pyruvyl transferase" evidence="1">
    <location>
        <begin position="46"/>
        <end position="296"/>
    </location>
</feature>
<accession>A0A840HQ67</accession>
<keyword evidence="3" id="KW-1185">Reference proteome</keyword>
<evidence type="ECO:0000259" key="1">
    <source>
        <dbReference type="Pfam" id="PF04230"/>
    </source>
</evidence>
<name>A0A840HQ67_9SPHN</name>
<dbReference type="Proteomes" id="UP000575068">
    <property type="component" value="Unassembled WGS sequence"/>
</dbReference>